<accession>A0ABW0VI43</accession>
<protein>
    <submittedName>
        <fullName evidence="2">Uma2 family endonuclease</fullName>
    </submittedName>
</protein>
<proteinExistence type="predicted"/>
<dbReference type="RefSeq" id="WP_346142473.1">
    <property type="nucleotide sequence ID" value="NZ_BAAAUA010000009.1"/>
</dbReference>
<feature type="domain" description="Putative restriction endonuclease" evidence="1">
    <location>
        <begin position="24"/>
        <end position="145"/>
    </location>
</feature>
<keyword evidence="2" id="KW-0378">Hydrolase</keyword>
<dbReference type="Proteomes" id="UP001596066">
    <property type="component" value="Unassembled WGS sequence"/>
</dbReference>
<dbReference type="Pfam" id="PF05685">
    <property type="entry name" value="Uma2"/>
    <property type="match status" value="1"/>
</dbReference>
<dbReference type="CDD" id="cd06260">
    <property type="entry name" value="DUF820-like"/>
    <property type="match status" value="1"/>
</dbReference>
<evidence type="ECO:0000259" key="1">
    <source>
        <dbReference type="Pfam" id="PF05685"/>
    </source>
</evidence>
<keyword evidence="2" id="KW-0255">Endonuclease</keyword>
<dbReference type="InterPro" id="IPR012296">
    <property type="entry name" value="Nuclease_put_TT1808"/>
</dbReference>
<gene>
    <name evidence="2" type="ORF">ACFPZF_30010</name>
</gene>
<keyword evidence="3" id="KW-1185">Reference proteome</keyword>
<dbReference type="InterPro" id="IPR011335">
    <property type="entry name" value="Restrct_endonuc-II-like"/>
</dbReference>
<dbReference type="Gene3D" id="3.90.1570.10">
    <property type="entry name" value="tt1808, chain A"/>
    <property type="match status" value="1"/>
</dbReference>
<dbReference type="SUPFAM" id="SSF52980">
    <property type="entry name" value="Restriction endonuclease-like"/>
    <property type="match status" value="1"/>
</dbReference>
<dbReference type="InterPro" id="IPR008538">
    <property type="entry name" value="Uma2"/>
</dbReference>
<dbReference type="PANTHER" id="PTHR34107:SF4">
    <property type="entry name" value="SLL1222 PROTEIN"/>
    <property type="match status" value="1"/>
</dbReference>
<dbReference type="PANTHER" id="PTHR34107">
    <property type="entry name" value="SLL0198 PROTEIN-RELATED"/>
    <property type="match status" value="1"/>
</dbReference>
<keyword evidence="2" id="KW-0540">Nuclease</keyword>
<dbReference type="GO" id="GO:0004519">
    <property type="term" value="F:endonuclease activity"/>
    <property type="evidence" value="ECO:0007669"/>
    <property type="project" value="UniProtKB-KW"/>
</dbReference>
<name>A0ABW0VI43_9ACTN</name>
<reference evidence="3" key="1">
    <citation type="journal article" date="2019" name="Int. J. Syst. Evol. Microbiol.">
        <title>The Global Catalogue of Microorganisms (GCM) 10K type strain sequencing project: providing services to taxonomists for standard genome sequencing and annotation.</title>
        <authorList>
            <consortium name="The Broad Institute Genomics Platform"/>
            <consortium name="The Broad Institute Genome Sequencing Center for Infectious Disease"/>
            <person name="Wu L."/>
            <person name="Ma J."/>
        </authorList>
    </citation>
    <scope>NUCLEOTIDE SEQUENCE [LARGE SCALE GENOMIC DNA]</scope>
    <source>
        <strain evidence="3">CGMCC 4.1622</strain>
    </source>
</reference>
<dbReference type="EMBL" id="JBHSOC010000074">
    <property type="protein sequence ID" value="MFC5645568.1"/>
    <property type="molecule type" value="Genomic_DNA"/>
</dbReference>
<evidence type="ECO:0000313" key="2">
    <source>
        <dbReference type="EMBL" id="MFC5645568.1"/>
    </source>
</evidence>
<evidence type="ECO:0000313" key="3">
    <source>
        <dbReference type="Proteomes" id="UP001596066"/>
    </source>
</evidence>
<sequence length="224" mass="24700">MGTDPAVYARLRKIADQLPEVPGVGKLEIADGRIVMTTSPVSRHELAVVRIARQLNAQIERTHPGYLAHGGADLEDAGLGRLRNPDLMVFPEAALEAEKPALLPHEVLLVVEVVSKSNPENDYDHKVRDYAAMGIPLYLLVDPQGHGHHPRSARLRRPDAIHVRRHRHRRSVDHRHRRAADVRLTRRTSAGAGRQAMRSRTIGFGVKAVPGSAMRMPPASASMA</sequence>
<organism evidence="2 3">
    <name type="scientific">Kitasatospora cinereorecta</name>
    <dbReference type="NCBI Taxonomy" id="285560"/>
    <lineage>
        <taxon>Bacteria</taxon>
        <taxon>Bacillati</taxon>
        <taxon>Actinomycetota</taxon>
        <taxon>Actinomycetes</taxon>
        <taxon>Kitasatosporales</taxon>
        <taxon>Streptomycetaceae</taxon>
        <taxon>Kitasatospora</taxon>
    </lineage>
</organism>
<comment type="caution">
    <text evidence="2">The sequence shown here is derived from an EMBL/GenBank/DDBJ whole genome shotgun (WGS) entry which is preliminary data.</text>
</comment>